<dbReference type="PROSITE" id="PS50280">
    <property type="entry name" value="SET"/>
    <property type="match status" value="1"/>
</dbReference>
<dbReference type="SMART" id="SM00317">
    <property type="entry name" value="SET"/>
    <property type="match status" value="1"/>
</dbReference>
<feature type="domain" description="SET" evidence="2">
    <location>
        <begin position="6"/>
        <end position="123"/>
    </location>
</feature>
<dbReference type="Gene3D" id="2.170.270.10">
    <property type="entry name" value="SET domain"/>
    <property type="match status" value="1"/>
</dbReference>
<dbReference type="Pfam" id="PF00856">
    <property type="entry name" value="SET"/>
    <property type="match status" value="1"/>
</dbReference>
<dbReference type="EMBL" id="CP032157">
    <property type="protein sequence ID" value="AXY75619.1"/>
    <property type="molecule type" value="Genomic_DNA"/>
</dbReference>
<evidence type="ECO:0000313" key="3">
    <source>
        <dbReference type="EMBL" id="AXY75619.1"/>
    </source>
</evidence>
<reference evidence="3 4" key="1">
    <citation type="submission" date="2018-09" db="EMBL/GenBank/DDBJ databases">
        <title>Genome sequencing of strain 6GH32-13.</title>
        <authorList>
            <person name="Weon H.-Y."/>
            <person name="Heo J."/>
            <person name="Kwon S.-W."/>
        </authorList>
    </citation>
    <scope>NUCLEOTIDE SEQUENCE [LARGE SCALE GENOMIC DNA]</scope>
    <source>
        <strain evidence="3 4">5GH32-13</strain>
    </source>
</reference>
<sequence>MALLDKQLRVKTSTIPGAGKGLFTQKPIAKGTRIVEYKGKASTWKDVNHDEGNNGYIYYVSRNFVLDAQHDKTALARYANDARGIGRVKGITNNCTYVTEGNRVFIEAARDIPAGGEILVSYGPEYWQVIKHNMKVDADAEKERLKKAKRAKAGKTTPTKTKAKKKTTSRTTRRSTSLANA</sequence>
<dbReference type="Proteomes" id="UP000263900">
    <property type="component" value="Chromosome"/>
</dbReference>
<keyword evidence="4" id="KW-1185">Reference proteome</keyword>
<gene>
    <name evidence="3" type="ORF">D3H65_17270</name>
</gene>
<proteinExistence type="predicted"/>
<evidence type="ECO:0000313" key="4">
    <source>
        <dbReference type="Proteomes" id="UP000263900"/>
    </source>
</evidence>
<evidence type="ECO:0000256" key="1">
    <source>
        <dbReference type="SAM" id="MobiDB-lite"/>
    </source>
</evidence>
<dbReference type="OrthoDB" id="947125at2"/>
<dbReference type="RefSeq" id="WP_119051500.1">
    <property type="nucleotide sequence ID" value="NZ_CP032157.1"/>
</dbReference>
<dbReference type="SUPFAM" id="SSF82199">
    <property type="entry name" value="SET domain"/>
    <property type="match status" value="1"/>
</dbReference>
<accession>A0A3B7MQM5</accession>
<dbReference type="GO" id="GO:0006357">
    <property type="term" value="P:regulation of transcription by RNA polymerase II"/>
    <property type="evidence" value="ECO:0007669"/>
    <property type="project" value="TreeGrafter"/>
</dbReference>
<dbReference type="InterPro" id="IPR046341">
    <property type="entry name" value="SET_dom_sf"/>
</dbReference>
<protein>
    <submittedName>
        <fullName evidence="3">SET domain-containing protein</fullName>
    </submittedName>
</protein>
<dbReference type="PANTHER" id="PTHR46167:SF1">
    <property type="entry name" value="N-LYSINE METHYLTRANSFERASE KMT5A"/>
    <property type="match status" value="1"/>
</dbReference>
<organism evidence="3 4">
    <name type="scientific">Paraflavitalea soli</name>
    <dbReference type="NCBI Taxonomy" id="2315862"/>
    <lineage>
        <taxon>Bacteria</taxon>
        <taxon>Pseudomonadati</taxon>
        <taxon>Bacteroidota</taxon>
        <taxon>Chitinophagia</taxon>
        <taxon>Chitinophagales</taxon>
        <taxon>Chitinophagaceae</taxon>
        <taxon>Paraflavitalea</taxon>
    </lineage>
</organism>
<dbReference type="GO" id="GO:0005700">
    <property type="term" value="C:polytene chromosome"/>
    <property type="evidence" value="ECO:0007669"/>
    <property type="project" value="TreeGrafter"/>
</dbReference>
<name>A0A3B7MQM5_9BACT</name>
<dbReference type="AlphaFoldDB" id="A0A3B7MQM5"/>
<feature type="region of interest" description="Disordered" evidence="1">
    <location>
        <begin position="141"/>
        <end position="181"/>
    </location>
</feature>
<dbReference type="InterPro" id="IPR051760">
    <property type="entry name" value="KMT5A"/>
</dbReference>
<feature type="compositionally biased region" description="Basic residues" evidence="1">
    <location>
        <begin position="161"/>
        <end position="173"/>
    </location>
</feature>
<dbReference type="PANTHER" id="PTHR46167">
    <property type="entry name" value="N-LYSINE METHYLTRANSFERASE KMT5A"/>
    <property type="match status" value="1"/>
</dbReference>
<dbReference type="GO" id="GO:0042799">
    <property type="term" value="F:histone H4K20 methyltransferase activity"/>
    <property type="evidence" value="ECO:0007669"/>
    <property type="project" value="TreeGrafter"/>
</dbReference>
<dbReference type="InterPro" id="IPR001214">
    <property type="entry name" value="SET_dom"/>
</dbReference>
<evidence type="ECO:0000259" key="2">
    <source>
        <dbReference type="PROSITE" id="PS50280"/>
    </source>
</evidence>
<dbReference type="KEGG" id="pseg:D3H65_17270"/>